<evidence type="ECO:0000313" key="14">
    <source>
        <dbReference type="EMBL" id="CAD8691345.1"/>
    </source>
</evidence>
<gene>
    <name evidence="14" type="ORF">CLEI1391_LOCUS15539</name>
</gene>
<comment type="cofactor">
    <cofactor evidence="1">
        <name>L-ascorbate</name>
        <dbReference type="ChEBI" id="CHEBI:38290"/>
    </cofactor>
</comment>
<evidence type="ECO:0000256" key="7">
    <source>
        <dbReference type="ARBA" id="ARBA00023002"/>
    </source>
</evidence>
<accession>A0A7S0WYJ5</accession>
<keyword evidence="7" id="KW-0560">Oxidoreductase</keyword>
<feature type="transmembrane region" description="Helical" evidence="11">
    <location>
        <begin position="49"/>
        <end position="68"/>
    </location>
</feature>
<dbReference type="AlphaFoldDB" id="A0A7S0WYJ5"/>
<name>A0A7S0WYJ5_9CHLO</name>
<comment type="subcellular location">
    <subcellularLocation>
        <location evidence="2">Endoplasmic reticulum membrane</location>
        <topology evidence="2">Single-pass type II membrane protein</topology>
    </subcellularLocation>
</comment>
<proteinExistence type="predicted"/>
<evidence type="ECO:0000256" key="2">
    <source>
        <dbReference type="ARBA" id="ARBA00004648"/>
    </source>
</evidence>
<evidence type="ECO:0000256" key="10">
    <source>
        <dbReference type="ARBA" id="ARBA00049169"/>
    </source>
</evidence>
<dbReference type="GO" id="GO:0005506">
    <property type="term" value="F:iron ion binding"/>
    <property type="evidence" value="ECO:0007669"/>
    <property type="project" value="InterPro"/>
</dbReference>
<evidence type="ECO:0000256" key="4">
    <source>
        <dbReference type="ARBA" id="ARBA00022723"/>
    </source>
</evidence>
<sequence length="424" mass="46184">MHTTHAHQPMSQANWQWDDGQDKAHAPHAPLSLQQKARDIWWKFKHVRMTAPTVVVLVLLGVYLGTFLKVAEVLPTPSSEGTAGPTGGSRSLLVVKEGTGERKIESGPSGLPYIRRPEDVDLFDAVAINASGFAKLRPPLIPAESGEDQMRAVPFQVISLYPRITYYPGFVDPARCNAVVDQAKKYLGPSGLAYKPGDKIEESQEVRTSTGCFLSRDGDPTGTLAWIEDKIAAVTHLPANYGEAFNILRYMPTQHYDSHYDTFDPKDFGKQFSQRIATFLIFLEAPEEGGETVFPNAESKVSGDEWSDCAKKGLAVKAVRGDALLFYSLKPDGSTDNASLHGSCPTTKGEKWSATKWIHVAAFQKPATTTHAAHADASGCGDANEQCTEWAFFGECEKNPGFMLETCKKSCGLCGGKKVPVQGS</sequence>
<dbReference type="Gene3D" id="2.60.120.620">
    <property type="entry name" value="q2cbj1_9rhob like domain"/>
    <property type="match status" value="1"/>
</dbReference>
<organism evidence="14">
    <name type="scientific">Chlamydomonas leiostraca</name>
    <dbReference type="NCBI Taxonomy" id="1034604"/>
    <lineage>
        <taxon>Eukaryota</taxon>
        <taxon>Viridiplantae</taxon>
        <taxon>Chlorophyta</taxon>
        <taxon>core chlorophytes</taxon>
        <taxon>Chlorophyceae</taxon>
        <taxon>CS clade</taxon>
        <taxon>Chlamydomonadales</taxon>
        <taxon>Chlamydomonadaceae</taxon>
        <taxon>Chlamydomonas</taxon>
    </lineage>
</organism>
<keyword evidence="6 11" id="KW-1133">Transmembrane helix</keyword>
<dbReference type="Gene3D" id="1.10.10.1940">
    <property type="match status" value="1"/>
</dbReference>
<evidence type="ECO:0000259" key="12">
    <source>
        <dbReference type="PROSITE" id="PS51471"/>
    </source>
</evidence>
<dbReference type="InterPro" id="IPR044862">
    <property type="entry name" value="Pro_4_hyd_alph_FE2OG_OXY"/>
</dbReference>
<dbReference type="GO" id="GO:0005789">
    <property type="term" value="C:endoplasmic reticulum membrane"/>
    <property type="evidence" value="ECO:0007669"/>
    <property type="project" value="UniProtKB-SubCell"/>
</dbReference>
<dbReference type="Pfam" id="PF01549">
    <property type="entry name" value="ShK"/>
    <property type="match status" value="1"/>
</dbReference>
<dbReference type="GO" id="GO:0004656">
    <property type="term" value="F:procollagen-proline 4-dioxygenase activity"/>
    <property type="evidence" value="ECO:0007669"/>
    <property type="project" value="UniProtKB-EC"/>
</dbReference>
<feature type="domain" description="ShKT" evidence="13">
    <location>
        <begin position="380"/>
        <end position="414"/>
    </location>
</feature>
<dbReference type="PANTHER" id="PTHR10869">
    <property type="entry name" value="PROLYL 4-HYDROXYLASE ALPHA SUBUNIT"/>
    <property type="match status" value="1"/>
</dbReference>
<keyword evidence="4" id="KW-0479">Metal-binding</keyword>
<reference evidence="14" key="1">
    <citation type="submission" date="2021-01" db="EMBL/GenBank/DDBJ databases">
        <authorList>
            <person name="Corre E."/>
            <person name="Pelletier E."/>
            <person name="Niang G."/>
            <person name="Scheremetjew M."/>
            <person name="Finn R."/>
            <person name="Kale V."/>
            <person name="Holt S."/>
            <person name="Cochrane G."/>
            <person name="Meng A."/>
            <person name="Brown T."/>
            <person name="Cohen L."/>
        </authorList>
    </citation>
    <scope>NUCLEOTIDE SEQUENCE</scope>
    <source>
        <strain evidence="14">SAG 11-49</strain>
    </source>
</reference>
<keyword evidence="8" id="KW-0408">Iron</keyword>
<dbReference type="InterPro" id="IPR005123">
    <property type="entry name" value="Oxoglu/Fe-dep_dioxygenase_dom"/>
</dbReference>
<keyword evidence="3 11" id="KW-0812">Transmembrane</keyword>
<comment type="catalytic activity">
    <reaction evidence="10">
        <text>L-prolyl-[collagen] + 2-oxoglutarate + O2 = trans-4-hydroxy-L-prolyl-[collagen] + succinate + CO2</text>
        <dbReference type="Rhea" id="RHEA:18945"/>
        <dbReference type="Rhea" id="RHEA-COMP:11676"/>
        <dbReference type="Rhea" id="RHEA-COMP:11680"/>
        <dbReference type="ChEBI" id="CHEBI:15379"/>
        <dbReference type="ChEBI" id="CHEBI:16526"/>
        <dbReference type="ChEBI" id="CHEBI:16810"/>
        <dbReference type="ChEBI" id="CHEBI:30031"/>
        <dbReference type="ChEBI" id="CHEBI:50342"/>
        <dbReference type="ChEBI" id="CHEBI:61965"/>
        <dbReference type="EC" id="1.14.11.2"/>
    </reaction>
</comment>
<evidence type="ECO:0000256" key="6">
    <source>
        <dbReference type="ARBA" id="ARBA00022989"/>
    </source>
</evidence>
<evidence type="ECO:0008006" key="15">
    <source>
        <dbReference type="Google" id="ProtNLM"/>
    </source>
</evidence>
<evidence type="ECO:0000256" key="8">
    <source>
        <dbReference type="ARBA" id="ARBA00023004"/>
    </source>
</evidence>
<dbReference type="GO" id="GO:0031418">
    <property type="term" value="F:L-ascorbic acid binding"/>
    <property type="evidence" value="ECO:0007669"/>
    <property type="project" value="InterPro"/>
</dbReference>
<evidence type="ECO:0000256" key="1">
    <source>
        <dbReference type="ARBA" id="ARBA00001961"/>
    </source>
</evidence>
<feature type="domain" description="Fe2OG dioxygenase" evidence="12">
    <location>
        <begin position="240"/>
        <end position="360"/>
    </location>
</feature>
<dbReference type="SMART" id="SM00702">
    <property type="entry name" value="P4Hc"/>
    <property type="match status" value="1"/>
</dbReference>
<dbReference type="PANTHER" id="PTHR10869:SF246">
    <property type="entry name" value="TRANSMEMBRANE PROLYL 4-HYDROXYLASE"/>
    <property type="match status" value="1"/>
</dbReference>
<dbReference type="SMART" id="SM00254">
    <property type="entry name" value="ShKT"/>
    <property type="match status" value="1"/>
</dbReference>
<dbReference type="EMBL" id="HBFB01027782">
    <property type="protein sequence ID" value="CAD8691345.1"/>
    <property type="molecule type" value="Transcribed_RNA"/>
</dbReference>
<keyword evidence="9 11" id="KW-0472">Membrane</keyword>
<evidence type="ECO:0000256" key="11">
    <source>
        <dbReference type="SAM" id="Phobius"/>
    </source>
</evidence>
<dbReference type="PROSITE" id="PS51670">
    <property type="entry name" value="SHKT"/>
    <property type="match status" value="1"/>
</dbReference>
<dbReference type="InterPro" id="IPR003582">
    <property type="entry name" value="ShKT_dom"/>
</dbReference>
<evidence type="ECO:0000256" key="3">
    <source>
        <dbReference type="ARBA" id="ARBA00022692"/>
    </source>
</evidence>
<dbReference type="InterPro" id="IPR006620">
    <property type="entry name" value="Pro_4_hyd_alph"/>
</dbReference>
<evidence type="ECO:0000259" key="13">
    <source>
        <dbReference type="PROSITE" id="PS51670"/>
    </source>
</evidence>
<keyword evidence="5" id="KW-0223">Dioxygenase</keyword>
<dbReference type="PROSITE" id="PS51471">
    <property type="entry name" value="FE2OG_OXY"/>
    <property type="match status" value="1"/>
</dbReference>
<dbReference type="Pfam" id="PF13640">
    <property type="entry name" value="2OG-FeII_Oxy_3"/>
    <property type="match status" value="1"/>
</dbReference>
<evidence type="ECO:0000256" key="5">
    <source>
        <dbReference type="ARBA" id="ARBA00022964"/>
    </source>
</evidence>
<dbReference type="InterPro" id="IPR045054">
    <property type="entry name" value="P4HA-like"/>
</dbReference>
<protein>
    <recommendedName>
        <fullName evidence="15">Procollagen-proline 4-dioxygenase</fullName>
    </recommendedName>
</protein>
<evidence type="ECO:0000256" key="9">
    <source>
        <dbReference type="ARBA" id="ARBA00023136"/>
    </source>
</evidence>